<gene>
    <name evidence="2" type="ORF">P43SY_002771</name>
</gene>
<accession>A0AAD5QF92</accession>
<feature type="transmembrane region" description="Helical" evidence="1">
    <location>
        <begin position="961"/>
        <end position="988"/>
    </location>
</feature>
<evidence type="ECO:0000313" key="3">
    <source>
        <dbReference type="Proteomes" id="UP001209570"/>
    </source>
</evidence>
<sequence>MLGTHRGSIDHRDSDADRYLTRDTVSLRSLRKRKWQHTASRVFRLTRRLLVLVAGIVYTIVSLRAGFYSVRVLGGVKLPWDEVPYTHELILAHVGDTTIRKSPLLARLGTGTAPRNDTAYLQSETEIGFDGCPGVENFNARMYDNSFLRAQLRRMRENTAYNWTFLDTSELVLPVVDCTSTSIVSGDDTATRVFYILRDHLQPEDVSLLTFTMSVQDYIQDERNQRGSAGILAVTYVSDLRLAPIDYYFAMRIEYPFETSYFQPSVFLGWTAEGMWELESIPRDAGEPSKVIKTACRTGFYKTAEENQGNIKNLGWKLSPDPKASIYAWPWAGGTVVLDAWAWVHSIHFIFAADMLFNLFVLLIVVYRNARKLHVWVGDAFTSVAATIYLRGLLVLVTWYINNFWTLMEFCLQEGNESAGLQRIFAYPEILHADLLTIFLTMTALFGVVTRERIDPALAVLCFEIGFAFRRTITTWFAATQQIIADVAEQDYLLAIFPVPPKLATLTPFRVWTTHPIIEMRADFILAALLPCFVTFALIILYVPLRKLYRWWHPDPMVTASRHTGSGTQASGRLDTSSLSWKTSLTVYEVATGAPLQHRVGLVSDYNNCIFIKGIKYASADGIYCNGYVIIHGRFLARTEDLLSILVMIVTRVRFRSVYVYDVTGYTVQQTARLVYPQTMTLWELLDLNISSIRVLRAAVTPWDEVPYYHELILAHMGDGSIRESPLLEKLSTGSAVRNDTVYLQTETEFTFDGCIADDYNAWMYSNAFLRTQFNTMITDTTYHWTFLAGVELIAPVVDCTSTSIVSGDHTASRVFYLVRAGAGAQVYLLTFTMSVQDYIQPERNQRGSCGFVVITFIDDFRSPNTEFFFAIRLGYPFEMAPFQPSELLRITDVGMWEVESVPRAAAEPSKTIQTACRTGFYDTAETKQGNIKNLAWKLSSSPRLAVEEWPWAGNAIVMDAWAWVHMIHLIFAVDMIINLFILGLVVFHNARSRKLWLGDAFTSVSSTVIMRGVIVLVTWVMNGFWTLMEFCLQEGNEFAGWQRIKAYPQIIHADFLTIFLSLAAFLGMVTRERIDPALSVILFEIGFANRQAIASWFPGTRAIAAATAEHDYLLAIFDVPPKLSAVSPFRVWTTHPVIPKTAKFIFAAMLPSFVSFFLLILYVPLRKFYFRLHPDRMRTASRYTGSGSKALSTSADSNTYSHLTWKTSLTVFEIATGAPLQHRVGLVSDYNNCIFIKGIKYASADGIYCNGYVIIHGSHHSHWQIGGRSGGWMDAVKTGALVAIGAGAVVAAASVGFGFIIFGAAGYGIYSLYNRFIAPYRSHGHSNGSSFSSIQDDIDRIFRQSKSPRSQATRTHGDEDKDVDALLSGLPFVVRGFARAAMSMVGSSLKSSMARAGELRRIANEHLQSHSRVVSQFGSGVTLSTPQNWMETTVNGVGRVEAVFPVVANGFGRAEVVAKASVSSDGTLQIRSLKYRNYQTGEELDLLQHNGPASTGTRKKTVVDAEYVDVDSRR</sequence>
<keyword evidence="1" id="KW-1133">Transmembrane helix</keyword>
<proteinExistence type="predicted"/>
<name>A0AAD5QF92_PYTIN</name>
<organism evidence="2 3">
    <name type="scientific">Pythium insidiosum</name>
    <name type="common">Pythiosis disease agent</name>
    <dbReference type="NCBI Taxonomy" id="114742"/>
    <lineage>
        <taxon>Eukaryota</taxon>
        <taxon>Sar</taxon>
        <taxon>Stramenopiles</taxon>
        <taxon>Oomycota</taxon>
        <taxon>Peronosporomycetes</taxon>
        <taxon>Pythiales</taxon>
        <taxon>Pythiaceae</taxon>
        <taxon>Pythium</taxon>
    </lineage>
</organism>
<keyword evidence="3" id="KW-1185">Reference proteome</keyword>
<feature type="transmembrane region" description="Helical" evidence="1">
    <location>
        <begin position="349"/>
        <end position="368"/>
    </location>
</feature>
<feature type="transmembrane region" description="Helical" evidence="1">
    <location>
        <begin position="430"/>
        <end position="449"/>
    </location>
</feature>
<feature type="transmembrane region" description="Helical" evidence="1">
    <location>
        <begin position="1281"/>
        <end position="1314"/>
    </location>
</feature>
<feature type="transmembrane region" description="Helical" evidence="1">
    <location>
        <begin position="1009"/>
        <end position="1028"/>
    </location>
</feature>
<reference evidence="2" key="1">
    <citation type="submission" date="2021-12" db="EMBL/GenBank/DDBJ databases">
        <title>Prjna785345.</title>
        <authorList>
            <person name="Rujirawat T."/>
            <person name="Krajaejun T."/>
        </authorList>
    </citation>
    <scope>NUCLEOTIDE SEQUENCE</scope>
    <source>
        <strain evidence="2">Pi057C3</strain>
    </source>
</reference>
<evidence type="ECO:0000256" key="1">
    <source>
        <dbReference type="SAM" id="Phobius"/>
    </source>
</evidence>
<evidence type="ECO:0000313" key="2">
    <source>
        <dbReference type="EMBL" id="KAJ0410439.1"/>
    </source>
</evidence>
<dbReference type="EMBL" id="JAKCXM010000001">
    <property type="protein sequence ID" value="KAJ0410439.1"/>
    <property type="molecule type" value="Genomic_DNA"/>
</dbReference>
<feature type="transmembrane region" description="Helical" evidence="1">
    <location>
        <begin position="380"/>
        <end position="401"/>
    </location>
</feature>
<feature type="transmembrane region" description="Helical" evidence="1">
    <location>
        <begin position="1145"/>
        <end position="1166"/>
    </location>
</feature>
<feature type="transmembrane region" description="Helical" evidence="1">
    <location>
        <begin position="524"/>
        <end position="545"/>
    </location>
</feature>
<evidence type="ECO:0008006" key="4">
    <source>
        <dbReference type="Google" id="ProtNLM"/>
    </source>
</evidence>
<protein>
    <recommendedName>
        <fullName evidence="4">Transmembrane protein</fullName>
    </recommendedName>
</protein>
<keyword evidence="1" id="KW-0812">Transmembrane</keyword>
<comment type="caution">
    <text evidence="2">The sequence shown here is derived from an EMBL/GenBank/DDBJ whole genome shotgun (WGS) entry which is preliminary data.</text>
</comment>
<dbReference type="Proteomes" id="UP001209570">
    <property type="component" value="Unassembled WGS sequence"/>
</dbReference>
<keyword evidence="1" id="KW-0472">Membrane</keyword>
<feature type="transmembrane region" description="Helical" evidence="1">
    <location>
        <begin position="49"/>
        <end position="67"/>
    </location>
</feature>
<feature type="transmembrane region" description="Helical" evidence="1">
    <location>
        <begin position="1048"/>
        <end position="1070"/>
    </location>
</feature>